<accession>A0A6J4VJ88</accession>
<reference evidence="2" key="1">
    <citation type="submission" date="2020-02" db="EMBL/GenBank/DDBJ databases">
        <authorList>
            <person name="Meier V. D."/>
        </authorList>
    </citation>
    <scope>NUCLEOTIDE SEQUENCE</scope>
    <source>
        <strain evidence="2">AVDCRST_MAG87</strain>
    </source>
</reference>
<proteinExistence type="predicted"/>
<evidence type="ECO:0000313" key="2">
    <source>
        <dbReference type="EMBL" id="CAA9579541.1"/>
    </source>
</evidence>
<feature type="region of interest" description="Disordered" evidence="1">
    <location>
        <begin position="20"/>
        <end position="41"/>
    </location>
</feature>
<feature type="compositionally biased region" description="Polar residues" evidence="1">
    <location>
        <begin position="20"/>
        <end position="33"/>
    </location>
</feature>
<evidence type="ECO:0000256" key="1">
    <source>
        <dbReference type="SAM" id="MobiDB-lite"/>
    </source>
</evidence>
<protein>
    <submittedName>
        <fullName evidence="2">Uncharacterized protein</fullName>
    </submittedName>
</protein>
<organism evidence="2">
    <name type="scientific">uncultured Thermomicrobiales bacterium</name>
    <dbReference type="NCBI Taxonomy" id="1645740"/>
    <lineage>
        <taxon>Bacteria</taxon>
        <taxon>Pseudomonadati</taxon>
        <taxon>Thermomicrobiota</taxon>
        <taxon>Thermomicrobia</taxon>
        <taxon>Thermomicrobiales</taxon>
        <taxon>environmental samples</taxon>
    </lineage>
</organism>
<name>A0A6J4VJ88_9BACT</name>
<gene>
    <name evidence="2" type="ORF">AVDCRST_MAG87-3195</name>
</gene>
<sequence length="209" mass="22787">MQGKVSRRTLAQVAPDSLLTFGNSTTSFAQTPGASEDEDRNPDLIDRLAATDPQTTLDLLLESPFDEPWLVPLASNPPFEPEPYDTSEDQTFGTDMIGAVRLGHPERDVGVGLFLVFPDAARATETFQQVVTDRPEERVQSLTLAGLDAAMGLFGERTANVLVRADYVVMVSSDDILADGALTNNFSAQIRALQHALGLTWHLFRTLRG</sequence>
<dbReference type="EMBL" id="CADCWJ010000703">
    <property type="protein sequence ID" value="CAA9579541.1"/>
    <property type="molecule type" value="Genomic_DNA"/>
</dbReference>
<dbReference type="AlphaFoldDB" id="A0A6J4VJ88"/>